<gene>
    <name evidence="1" type="ORF">NM688_g4667</name>
</gene>
<reference evidence="1" key="1">
    <citation type="submission" date="2022-07" db="EMBL/GenBank/DDBJ databases">
        <title>Genome Sequence of Phlebia brevispora.</title>
        <authorList>
            <person name="Buettner E."/>
        </authorList>
    </citation>
    <scope>NUCLEOTIDE SEQUENCE</scope>
    <source>
        <strain evidence="1">MPL23</strain>
    </source>
</reference>
<evidence type="ECO:0000313" key="2">
    <source>
        <dbReference type="Proteomes" id="UP001148662"/>
    </source>
</evidence>
<dbReference type="Proteomes" id="UP001148662">
    <property type="component" value="Unassembled WGS sequence"/>
</dbReference>
<name>A0ACC1T2L4_9APHY</name>
<comment type="caution">
    <text evidence="1">The sequence shown here is derived from an EMBL/GenBank/DDBJ whole genome shotgun (WGS) entry which is preliminary data.</text>
</comment>
<sequence length="550" mass="59151">MSLHEYVSNIPAGYVESGPADSNSFLALRIALVQNDSDGLIEALHNISTPGNPSFGQYLSSNESAKFTAPSPQTEAAVKSWLQGTRLHASAITPAGDWLQFNTTVHVANELLGANFSVFTHTATGEQAIRTLNYSIPTDLVGHIDFVHPTISFPSPSPPPAVFSVRARDFDDVAPDDCTPDIVTPYCAHRIYGIPLGTITPAAGWIGVPAFEKENANKADLSKFMAHFRPDVKDSRAKTFEVESINGGKNLQDPDETGLEANIDVQYTVGIASGVPVTFLPIGETPTRSKDFDALYIYLLNQKERPSVISISYGFEEDDVSLSISRRVCYGLAQLAAEGVSVIAGSGDGGVGGPLVGDKKCYKNEFVPTFPASCPYVTAVGGTALRSTSSGALTEIGASFSGGGFSKYFTNQESRWQGRAVQQYLQRIGTLYEDRFRRDGRAFPDVSAVGDKIMIYFKGEVERVFGTSISAPIFASMIALINVERSKVNKRPLGFLNEFLYSNPQAFKDITTGTNPGCNTAGFPALENWDAVTGLGTPKYDALKAAGLAW</sequence>
<evidence type="ECO:0000313" key="1">
    <source>
        <dbReference type="EMBL" id="KAJ3551509.1"/>
    </source>
</evidence>
<protein>
    <submittedName>
        <fullName evidence="1">Uncharacterized protein</fullName>
    </submittedName>
</protein>
<dbReference type="EMBL" id="JANHOG010000792">
    <property type="protein sequence ID" value="KAJ3551509.1"/>
    <property type="molecule type" value="Genomic_DNA"/>
</dbReference>
<organism evidence="1 2">
    <name type="scientific">Phlebia brevispora</name>
    <dbReference type="NCBI Taxonomy" id="194682"/>
    <lineage>
        <taxon>Eukaryota</taxon>
        <taxon>Fungi</taxon>
        <taxon>Dikarya</taxon>
        <taxon>Basidiomycota</taxon>
        <taxon>Agaricomycotina</taxon>
        <taxon>Agaricomycetes</taxon>
        <taxon>Polyporales</taxon>
        <taxon>Meruliaceae</taxon>
        <taxon>Phlebia</taxon>
    </lineage>
</organism>
<proteinExistence type="predicted"/>
<accession>A0ACC1T2L4</accession>
<keyword evidence="2" id="KW-1185">Reference proteome</keyword>